<dbReference type="Pfam" id="PF13625">
    <property type="entry name" value="Helicase_C_3"/>
    <property type="match status" value="1"/>
</dbReference>
<feature type="domain" description="Helicase XPB/Ssl2 N-terminal" evidence="1">
    <location>
        <begin position="376"/>
        <end position="495"/>
    </location>
</feature>
<sequence>MRYDQAVKKMPQALKELITKQNWCAVYLDQGLELSEIMTHTTYLSILVSQLTGDEKQTLRLIVSAFGCEPFTREALEKQAHLRMAGAQVAVGLIGLRRSGVIAAFRKAWGEQLFVLPEDTFAAWQELLFPVVTLRTAEDLSAIIAEDPPAHPRGLAQQLFHFLAACSKQSALPVTNKGTLHKKQLQKLTQHLSLPEDILRAAGIAYAFRDSYDEQTALMLELAIQLECLVLQSGAYSFNQNACLAWLQGDYDQQQVLLYRIWRQLLIPAPVWLQHGMGLMEKVNTGKWCAVDDLVQCIAAYCTLGGEGNDTNSLYEAVLSAWLAPLHTFGFIDLGQDQDGVRWFRWLITISSETSMVSAHHASGSGDSASESLSSLYVQPDFELLLPPAADLRTEWAVASFADLRSTDLVRSYQLSKESVYRALEMGSSLEEMIRVLEQHAYYEVPPHLKATLLQWGEQAGQLYFDEVTLLRCRSEEIADALLRNAKSLPFLGERVGDANFIVAKEHLAALTKCLEQMGYSPKYNRKDHSITTTSPAADPSIAQSKGLCYAKDTILLYDMDAQIPERNDVYPDMQEIPLSWLQEFRAYHGSTRKEMIRKAIEWKSALQLRKEGQNRFVIPRFLREERSGWMLEGLEETHEIALSSDDWEEMKLILPGINDEGVYS</sequence>
<reference evidence="3" key="1">
    <citation type="submission" date="2016-07" db="EMBL/GenBank/DDBJ databases">
        <authorList>
            <person name="Florea S."/>
            <person name="Webb J.S."/>
            <person name="Jaromczyk J."/>
            <person name="Schardl C.L."/>
        </authorList>
    </citation>
    <scope>NUCLEOTIDE SEQUENCE [LARGE SCALE GENOMIC DNA]</scope>
    <source>
        <strain evidence="3">CY1</strain>
    </source>
</reference>
<dbReference type="Proteomes" id="UP000190626">
    <property type="component" value="Unassembled WGS sequence"/>
</dbReference>
<organism evidence="2 3">
    <name type="scientific">Paenibacillus ferrarius</name>
    <dbReference type="NCBI Taxonomy" id="1469647"/>
    <lineage>
        <taxon>Bacteria</taxon>
        <taxon>Bacillati</taxon>
        <taxon>Bacillota</taxon>
        <taxon>Bacilli</taxon>
        <taxon>Bacillales</taxon>
        <taxon>Paenibacillaceae</taxon>
        <taxon>Paenibacillus</taxon>
    </lineage>
</organism>
<accession>A0A1V4HEI9</accession>
<gene>
    <name evidence="2" type="ORF">BC351_32815</name>
</gene>
<evidence type="ECO:0000259" key="1">
    <source>
        <dbReference type="Pfam" id="PF13625"/>
    </source>
</evidence>
<name>A0A1V4HEI9_9BACL</name>
<comment type="caution">
    <text evidence="2">The sequence shown here is derived from an EMBL/GenBank/DDBJ whole genome shotgun (WGS) entry which is preliminary data.</text>
</comment>
<proteinExistence type="predicted"/>
<keyword evidence="3" id="KW-1185">Reference proteome</keyword>
<protein>
    <recommendedName>
        <fullName evidence="1">Helicase XPB/Ssl2 N-terminal domain-containing protein</fullName>
    </recommendedName>
</protein>
<dbReference type="InterPro" id="IPR032830">
    <property type="entry name" value="XPB/Ssl2_N"/>
</dbReference>
<dbReference type="RefSeq" id="WP_158082223.1">
    <property type="nucleotide sequence ID" value="NZ_MBTG01000025.1"/>
</dbReference>
<dbReference type="AlphaFoldDB" id="A0A1V4HEI9"/>
<dbReference type="EMBL" id="MBTG01000025">
    <property type="protein sequence ID" value="OPH53038.1"/>
    <property type="molecule type" value="Genomic_DNA"/>
</dbReference>
<dbReference type="OrthoDB" id="2987331at2"/>
<evidence type="ECO:0000313" key="3">
    <source>
        <dbReference type="Proteomes" id="UP000190626"/>
    </source>
</evidence>
<dbReference type="STRING" id="1469647.BC351_32815"/>
<evidence type="ECO:0000313" key="2">
    <source>
        <dbReference type="EMBL" id="OPH53038.1"/>
    </source>
</evidence>